<keyword evidence="4" id="KW-0560">Oxidoreductase</keyword>
<proteinExistence type="predicted"/>
<evidence type="ECO:0000256" key="2">
    <source>
        <dbReference type="ARBA" id="ARBA00022505"/>
    </source>
</evidence>
<dbReference type="SUPFAM" id="SSF56524">
    <property type="entry name" value="Oxidoreductase molybdopterin-binding domain"/>
    <property type="match status" value="1"/>
</dbReference>
<sequence length="411" mass="44292">MVDRLDASLAYALSRRRLLVGAGLAGTGAAAAVVGGGLVDLRLPGGPGERALTRAFPQKGEMILQRNRPPLLETPFEVFDQGVFTPNDRFYVRWHLAQVPTEIDVDAWRLKVRGNVARELSLAVEDLIAMPRVEIAAVNQCSGNSRGLFEPRVPGAQWANGAMGNARWLGVRLKDLLAQAGVKAGSVAVRFGAADQPLTPDPDYFKSLEIDHALSDEVIVAYGMNGEQLPLLNGFPLRLIVPGWFSTYWVKMLDDIEVLTAPDENYWMAKAYRVPSTPGANVAPGAKDFPTQPISTMPPRSFVTNLADGATVAAGAPLSVRGIAMGGDQGVATVDVSIDAGRNWRRATLGRDEGRYSFRRFEALFPPVPSGALTLMSRVTNSAGVAQPFRPNWNPGGYMRCVVERVAVTAA</sequence>
<feature type="domain" description="Moybdenum cofactor oxidoreductase dimerisation" evidence="6">
    <location>
        <begin position="293"/>
        <end position="409"/>
    </location>
</feature>
<evidence type="ECO:0000313" key="7">
    <source>
        <dbReference type="EMBL" id="PZO92243.1"/>
    </source>
</evidence>
<dbReference type="Pfam" id="PF03404">
    <property type="entry name" value="Mo-co_dimer"/>
    <property type="match status" value="1"/>
</dbReference>
<dbReference type="GO" id="GO:0020037">
    <property type="term" value="F:heme binding"/>
    <property type="evidence" value="ECO:0007669"/>
    <property type="project" value="TreeGrafter"/>
</dbReference>
<dbReference type="PRINTS" id="PR00407">
    <property type="entry name" value="EUMOPTERIN"/>
</dbReference>
<evidence type="ECO:0000256" key="3">
    <source>
        <dbReference type="ARBA" id="ARBA00022723"/>
    </source>
</evidence>
<evidence type="ECO:0000259" key="5">
    <source>
        <dbReference type="Pfam" id="PF00174"/>
    </source>
</evidence>
<keyword evidence="2" id="KW-0500">Molybdenum</keyword>
<reference evidence="7 8" key="1">
    <citation type="submission" date="2017-08" db="EMBL/GenBank/DDBJ databases">
        <title>Infants hospitalized years apart are colonized by the same room-sourced microbial strains.</title>
        <authorList>
            <person name="Brooks B."/>
            <person name="Olm M.R."/>
            <person name="Firek B.A."/>
            <person name="Baker R."/>
            <person name="Thomas B.C."/>
            <person name="Morowitz M.J."/>
            <person name="Banfield J.F."/>
        </authorList>
    </citation>
    <scope>NUCLEOTIDE SEQUENCE [LARGE SCALE GENOMIC DNA]</scope>
    <source>
        <strain evidence="7">S2_018_000_R2_101</strain>
    </source>
</reference>
<dbReference type="InterPro" id="IPR014756">
    <property type="entry name" value="Ig_E-set"/>
</dbReference>
<comment type="cofactor">
    <cofactor evidence="1">
        <name>Mo-molybdopterin</name>
        <dbReference type="ChEBI" id="CHEBI:71302"/>
    </cofactor>
</comment>
<accession>A0A2W5ADK7</accession>
<evidence type="ECO:0000313" key="8">
    <source>
        <dbReference type="Proteomes" id="UP000249066"/>
    </source>
</evidence>
<dbReference type="GO" id="GO:0008482">
    <property type="term" value="F:sulfite oxidase activity"/>
    <property type="evidence" value="ECO:0007669"/>
    <property type="project" value="TreeGrafter"/>
</dbReference>
<dbReference type="Pfam" id="PF00174">
    <property type="entry name" value="Oxidored_molyb"/>
    <property type="match status" value="1"/>
</dbReference>
<evidence type="ECO:0000259" key="6">
    <source>
        <dbReference type="Pfam" id="PF03404"/>
    </source>
</evidence>
<comment type="caution">
    <text evidence="7">The sequence shown here is derived from an EMBL/GenBank/DDBJ whole genome shotgun (WGS) entry which is preliminary data.</text>
</comment>
<dbReference type="PROSITE" id="PS51318">
    <property type="entry name" value="TAT"/>
    <property type="match status" value="1"/>
</dbReference>
<gene>
    <name evidence="7" type="ORF">DI623_00345</name>
</gene>
<name>A0A2W5ADK7_9SPHN</name>
<dbReference type="GO" id="GO:0006790">
    <property type="term" value="P:sulfur compound metabolic process"/>
    <property type="evidence" value="ECO:0007669"/>
    <property type="project" value="TreeGrafter"/>
</dbReference>
<dbReference type="InterPro" id="IPR008335">
    <property type="entry name" value="Mopterin_OxRdtase_euk"/>
</dbReference>
<dbReference type="InterPro" id="IPR005066">
    <property type="entry name" value="MoCF_OxRdtse_dimer"/>
</dbReference>
<dbReference type="Gene3D" id="3.90.420.10">
    <property type="entry name" value="Oxidoreductase, molybdopterin-binding domain"/>
    <property type="match status" value="1"/>
</dbReference>
<dbReference type="InterPro" id="IPR036374">
    <property type="entry name" value="OxRdtase_Mopterin-bd_sf"/>
</dbReference>
<dbReference type="InterPro" id="IPR006311">
    <property type="entry name" value="TAT_signal"/>
</dbReference>
<keyword evidence="3" id="KW-0479">Metal-binding</keyword>
<dbReference type="Proteomes" id="UP000249066">
    <property type="component" value="Unassembled WGS sequence"/>
</dbReference>
<dbReference type="AlphaFoldDB" id="A0A2W5ADK7"/>
<dbReference type="PANTHER" id="PTHR19372:SF7">
    <property type="entry name" value="SULFITE OXIDASE, MITOCHONDRIAL"/>
    <property type="match status" value="1"/>
</dbReference>
<organism evidence="7 8">
    <name type="scientific">Sphingomonas sanxanigenens</name>
    <dbReference type="NCBI Taxonomy" id="397260"/>
    <lineage>
        <taxon>Bacteria</taxon>
        <taxon>Pseudomonadati</taxon>
        <taxon>Pseudomonadota</taxon>
        <taxon>Alphaproteobacteria</taxon>
        <taxon>Sphingomonadales</taxon>
        <taxon>Sphingomonadaceae</taxon>
        <taxon>Sphingomonas</taxon>
    </lineage>
</organism>
<dbReference type="Gene3D" id="2.60.40.650">
    <property type="match status" value="1"/>
</dbReference>
<dbReference type="PANTHER" id="PTHR19372">
    <property type="entry name" value="SULFITE REDUCTASE"/>
    <property type="match status" value="1"/>
</dbReference>
<protein>
    <submittedName>
        <fullName evidence="7">Oxidase</fullName>
    </submittedName>
</protein>
<dbReference type="SUPFAM" id="SSF81296">
    <property type="entry name" value="E set domains"/>
    <property type="match status" value="1"/>
</dbReference>
<dbReference type="GO" id="GO:0043546">
    <property type="term" value="F:molybdopterin cofactor binding"/>
    <property type="evidence" value="ECO:0007669"/>
    <property type="project" value="TreeGrafter"/>
</dbReference>
<evidence type="ECO:0000256" key="4">
    <source>
        <dbReference type="ARBA" id="ARBA00023002"/>
    </source>
</evidence>
<evidence type="ECO:0000256" key="1">
    <source>
        <dbReference type="ARBA" id="ARBA00001924"/>
    </source>
</evidence>
<feature type="domain" description="Oxidoreductase molybdopterin-binding" evidence="5">
    <location>
        <begin position="98"/>
        <end position="267"/>
    </location>
</feature>
<dbReference type="EMBL" id="QFNN01000001">
    <property type="protein sequence ID" value="PZO92243.1"/>
    <property type="molecule type" value="Genomic_DNA"/>
</dbReference>
<dbReference type="InterPro" id="IPR000572">
    <property type="entry name" value="OxRdtase_Mopterin-bd_dom"/>
</dbReference>
<dbReference type="GO" id="GO:0030151">
    <property type="term" value="F:molybdenum ion binding"/>
    <property type="evidence" value="ECO:0007669"/>
    <property type="project" value="InterPro"/>
</dbReference>